<dbReference type="EMBL" id="ABCS01000045">
    <property type="protein sequence ID" value="EDM77505.1"/>
    <property type="molecule type" value="Genomic_DNA"/>
</dbReference>
<reference evidence="2 3" key="1">
    <citation type="submission" date="2007-06" db="EMBL/GenBank/DDBJ databases">
        <authorList>
            <person name="Shimkets L."/>
            <person name="Ferriera S."/>
            <person name="Johnson J."/>
            <person name="Kravitz S."/>
            <person name="Beeson K."/>
            <person name="Sutton G."/>
            <person name="Rogers Y.-H."/>
            <person name="Friedman R."/>
            <person name="Frazier M."/>
            <person name="Venter J.C."/>
        </authorList>
    </citation>
    <scope>NUCLEOTIDE SEQUENCE [LARGE SCALE GENOMIC DNA]</scope>
    <source>
        <strain evidence="2 3">SIR-1</strain>
    </source>
</reference>
<dbReference type="STRING" id="391625.PPSIR1_25014"/>
<evidence type="ECO:0000313" key="2">
    <source>
        <dbReference type="EMBL" id="EDM77505.1"/>
    </source>
</evidence>
<comment type="caution">
    <text evidence="2">The sequence shown here is derived from an EMBL/GenBank/DDBJ whole genome shotgun (WGS) entry which is preliminary data.</text>
</comment>
<dbReference type="eggNOG" id="COG2267">
    <property type="taxonomic scope" value="Bacteria"/>
</dbReference>
<evidence type="ECO:0000313" key="3">
    <source>
        <dbReference type="Proteomes" id="UP000005801"/>
    </source>
</evidence>
<evidence type="ECO:0000259" key="1">
    <source>
        <dbReference type="Pfam" id="PF12697"/>
    </source>
</evidence>
<dbReference type="ESTHER" id="9delt-a6g9j7">
    <property type="family name" value="6_AlphaBeta_hydrolase"/>
</dbReference>
<dbReference type="PANTHER" id="PTHR43689:SF8">
    <property type="entry name" value="ALPHA_BETA-HYDROLASES SUPERFAMILY PROTEIN"/>
    <property type="match status" value="1"/>
</dbReference>
<protein>
    <submittedName>
        <fullName evidence="2">Probable hydrolase</fullName>
    </submittedName>
</protein>
<sequence>MLSLPTGETRLIGAGEGRGSILFFPAIGDSAINYVPTLEEMARRGFRSMAVDPPGYGMQEGEAPPTFDDLMGQWCEELCKTIDGPKILIGNSVGAAVATGGVRAPEVCGLALVGWPVFVEALPTPTQLMPRTAAELDRLLRNSWFKPPPLGPSALRLLLARMDNKVQRAHANSLDPVTWLECLFDYEGPLLFVAGKNDGLVPLEAMYESSAEIPRSEIVVIDECGHYPHREQVGRFCDTIVQFAESSLPSA</sequence>
<keyword evidence="3" id="KW-1185">Reference proteome</keyword>
<feature type="domain" description="AB hydrolase-1" evidence="1">
    <location>
        <begin position="21"/>
        <end position="237"/>
    </location>
</feature>
<keyword evidence="2" id="KW-0378">Hydrolase</keyword>
<organism evidence="2 3">
    <name type="scientific">Plesiocystis pacifica SIR-1</name>
    <dbReference type="NCBI Taxonomy" id="391625"/>
    <lineage>
        <taxon>Bacteria</taxon>
        <taxon>Pseudomonadati</taxon>
        <taxon>Myxococcota</taxon>
        <taxon>Polyangia</taxon>
        <taxon>Nannocystales</taxon>
        <taxon>Nannocystaceae</taxon>
        <taxon>Plesiocystis</taxon>
    </lineage>
</organism>
<dbReference type="SUPFAM" id="SSF53474">
    <property type="entry name" value="alpha/beta-Hydrolases"/>
    <property type="match status" value="1"/>
</dbReference>
<dbReference type="Pfam" id="PF12697">
    <property type="entry name" value="Abhydrolase_6"/>
    <property type="match status" value="1"/>
</dbReference>
<accession>A6G9J7</accession>
<dbReference type="InterPro" id="IPR000073">
    <property type="entry name" value="AB_hydrolase_1"/>
</dbReference>
<dbReference type="GO" id="GO:0016787">
    <property type="term" value="F:hydrolase activity"/>
    <property type="evidence" value="ECO:0007669"/>
    <property type="project" value="UniProtKB-KW"/>
</dbReference>
<dbReference type="PANTHER" id="PTHR43689">
    <property type="entry name" value="HYDROLASE"/>
    <property type="match status" value="1"/>
</dbReference>
<proteinExistence type="predicted"/>
<dbReference type="AlphaFoldDB" id="A6G9J7"/>
<dbReference type="Gene3D" id="3.40.50.1820">
    <property type="entry name" value="alpha/beta hydrolase"/>
    <property type="match status" value="1"/>
</dbReference>
<dbReference type="Proteomes" id="UP000005801">
    <property type="component" value="Unassembled WGS sequence"/>
</dbReference>
<name>A6G9J7_9BACT</name>
<gene>
    <name evidence="2" type="ORF">PPSIR1_25014</name>
</gene>
<dbReference type="InterPro" id="IPR029058">
    <property type="entry name" value="AB_hydrolase_fold"/>
</dbReference>